<comment type="caution">
    <text evidence="4">The sequence shown here is derived from an EMBL/GenBank/DDBJ whole genome shotgun (WGS) entry which is preliminary data.</text>
</comment>
<proteinExistence type="inferred from homology"/>
<accession>A0A5N5KZP7</accession>
<dbReference type="InterPro" id="IPR003690">
    <property type="entry name" value="MTERF"/>
</dbReference>
<organism evidence="4 5">
    <name type="scientific">Pangasianodon hypophthalmus</name>
    <name type="common">Striped catfish</name>
    <name type="synonym">Helicophagus hypophthalmus</name>
    <dbReference type="NCBI Taxonomy" id="310915"/>
    <lineage>
        <taxon>Eukaryota</taxon>
        <taxon>Metazoa</taxon>
        <taxon>Chordata</taxon>
        <taxon>Craniata</taxon>
        <taxon>Vertebrata</taxon>
        <taxon>Euteleostomi</taxon>
        <taxon>Actinopterygii</taxon>
        <taxon>Neopterygii</taxon>
        <taxon>Teleostei</taxon>
        <taxon>Ostariophysi</taxon>
        <taxon>Siluriformes</taxon>
        <taxon>Pangasiidae</taxon>
        <taxon>Pangasianodon</taxon>
    </lineage>
</organism>
<sequence length="366" mass="42247">MFKTGTVFRGTYFDAGPMGSQAHTALGILRWTWKTCLPKCIPGKELPRVPLILLHRPLCSSQLVPPLSPGSSPAQTVQHGRRELTIQSLAEMGFSESQAEMVYEAANKTRCKHDVPVLTVLFSLGLNPGSVLKILEKCPELYSLNEAQLQQRVLNLRKLGLLEGSLQRVISHYPRILSFPVKRVNTVSRLLREKCQFTAQQMADILRDSPHVVEEEPARLEYMFQYVYFRMGCRQAEMVKAKLFRLSLEELRCRHSFLERRGLYQTPDKKGQTLILNPRLKDFLSVPEEIYLTDIANATQEEFDVFRKLVAREQEEEEQDEEYSDDDDDDEKDDDDDDDDDDDEVTQRHMSSKKKTNQRAKMPERH</sequence>
<dbReference type="Pfam" id="PF02536">
    <property type="entry name" value="mTERF"/>
    <property type="match status" value="1"/>
</dbReference>
<evidence type="ECO:0000256" key="2">
    <source>
        <dbReference type="ARBA" id="ARBA00022946"/>
    </source>
</evidence>
<reference evidence="4 5" key="1">
    <citation type="submission" date="2019-06" db="EMBL/GenBank/DDBJ databases">
        <title>A chromosome-scale genome assembly of the striped catfish, Pangasianodon hypophthalmus.</title>
        <authorList>
            <person name="Wen M."/>
            <person name="Zahm M."/>
            <person name="Roques C."/>
            <person name="Cabau C."/>
            <person name="Klopp C."/>
            <person name="Donnadieu C."/>
            <person name="Jouanno E."/>
            <person name="Avarre J.-C."/>
            <person name="Campet M."/>
            <person name="Ha T.T.T."/>
            <person name="Dugue R."/>
            <person name="Lampietro C."/>
            <person name="Louis A."/>
            <person name="Herpin A."/>
            <person name="Echchiki A."/>
            <person name="Berthelot C."/>
            <person name="Parey E."/>
            <person name="Roest-Crollius H."/>
            <person name="Braasch I."/>
            <person name="Postlethwait J."/>
            <person name="Bobe J."/>
            <person name="Montfort J."/>
            <person name="Bouchez O."/>
            <person name="Begum T."/>
            <person name="Schartl M."/>
            <person name="Guiguen Y."/>
        </authorList>
    </citation>
    <scope>NUCLEOTIDE SEQUENCE [LARGE SCALE GENOMIC DNA]</scope>
    <source>
        <strain evidence="4 5">Indonesia</strain>
        <tissue evidence="4">Blood</tissue>
    </source>
</reference>
<evidence type="ECO:0000313" key="5">
    <source>
        <dbReference type="Proteomes" id="UP000327468"/>
    </source>
</evidence>
<dbReference type="Gene3D" id="1.25.70.10">
    <property type="entry name" value="Transcription termination factor 3, mitochondrial"/>
    <property type="match status" value="1"/>
</dbReference>
<dbReference type="Proteomes" id="UP000327468">
    <property type="component" value="Chromosome 21"/>
</dbReference>
<name>A0A5N5KZP7_PANHP</name>
<keyword evidence="2" id="KW-0809">Transit peptide</keyword>
<protein>
    <submittedName>
        <fullName evidence="4">Uncharacterized protein</fullName>
    </submittedName>
</protein>
<gene>
    <name evidence="4" type="ORF">PHYPO_G00120600</name>
</gene>
<evidence type="ECO:0000256" key="3">
    <source>
        <dbReference type="SAM" id="MobiDB-lite"/>
    </source>
</evidence>
<dbReference type="InterPro" id="IPR038538">
    <property type="entry name" value="MTERF_sf"/>
</dbReference>
<evidence type="ECO:0000313" key="4">
    <source>
        <dbReference type="EMBL" id="KAB5535668.1"/>
    </source>
</evidence>
<dbReference type="GO" id="GO:0003676">
    <property type="term" value="F:nucleic acid binding"/>
    <property type="evidence" value="ECO:0007669"/>
    <property type="project" value="InterPro"/>
</dbReference>
<keyword evidence="5" id="KW-1185">Reference proteome</keyword>
<dbReference type="AlphaFoldDB" id="A0A5N5KZP7"/>
<dbReference type="EMBL" id="VFJC01000022">
    <property type="protein sequence ID" value="KAB5535668.1"/>
    <property type="molecule type" value="Genomic_DNA"/>
</dbReference>
<evidence type="ECO:0000256" key="1">
    <source>
        <dbReference type="ARBA" id="ARBA00007692"/>
    </source>
</evidence>
<feature type="compositionally biased region" description="Acidic residues" evidence="3">
    <location>
        <begin position="314"/>
        <end position="344"/>
    </location>
</feature>
<dbReference type="SMART" id="SM00733">
    <property type="entry name" value="Mterf"/>
    <property type="match status" value="4"/>
</dbReference>
<feature type="region of interest" description="Disordered" evidence="3">
    <location>
        <begin position="313"/>
        <end position="366"/>
    </location>
</feature>
<comment type="similarity">
    <text evidence="1">Belongs to the mTERF family.</text>
</comment>